<dbReference type="InterPro" id="IPR001375">
    <property type="entry name" value="Peptidase_S9_cat"/>
</dbReference>
<dbReference type="OrthoDB" id="9812921at2"/>
<accession>A0A4S8HPR0</accession>
<evidence type="ECO:0000313" key="5">
    <source>
        <dbReference type="Proteomes" id="UP000306918"/>
    </source>
</evidence>
<dbReference type="GO" id="GO:0008236">
    <property type="term" value="F:serine-type peptidase activity"/>
    <property type="evidence" value="ECO:0007669"/>
    <property type="project" value="InterPro"/>
</dbReference>
<dbReference type="PANTHER" id="PTHR11731">
    <property type="entry name" value="PROTEASE FAMILY S9B,C DIPEPTIDYL-PEPTIDASE IV-RELATED"/>
    <property type="match status" value="1"/>
</dbReference>
<protein>
    <submittedName>
        <fullName evidence="4">S9 family peptidase</fullName>
    </submittedName>
</protein>
<dbReference type="RefSeq" id="WP_136578929.1">
    <property type="nucleotide sequence ID" value="NZ_STFF01000005.1"/>
</dbReference>
<dbReference type="Gene3D" id="2.140.10.30">
    <property type="entry name" value="Dipeptidylpeptidase IV, N-terminal domain"/>
    <property type="match status" value="1"/>
</dbReference>
<dbReference type="PANTHER" id="PTHR11731:SF193">
    <property type="entry name" value="DIPEPTIDYL PEPTIDASE 9"/>
    <property type="match status" value="1"/>
</dbReference>
<dbReference type="Pfam" id="PF00930">
    <property type="entry name" value="DPPIV_N"/>
    <property type="match status" value="1"/>
</dbReference>
<name>A0A4S8HPR0_9BACT</name>
<reference evidence="4 5" key="1">
    <citation type="submission" date="2019-04" db="EMBL/GenBank/DDBJ databases">
        <title>Niastella caeni sp. nov., isolated from activated sludge.</title>
        <authorList>
            <person name="Sheng M."/>
        </authorList>
    </citation>
    <scope>NUCLEOTIDE SEQUENCE [LARGE SCALE GENOMIC DNA]</scope>
    <source>
        <strain evidence="4 5">HX-2-15</strain>
    </source>
</reference>
<dbReference type="EMBL" id="STFF01000005">
    <property type="protein sequence ID" value="THU37255.1"/>
    <property type="molecule type" value="Genomic_DNA"/>
</dbReference>
<dbReference type="SUPFAM" id="SSF82171">
    <property type="entry name" value="DPP6 N-terminal domain-like"/>
    <property type="match status" value="1"/>
</dbReference>
<dbReference type="Proteomes" id="UP000306918">
    <property type="component" value="Unassembled WGS sequence"/>
</dbReference>
<dbReference type="InterPro" id="IPR050278">
    <property type="entry name" value="Serine_Prot_S9B/DPPIV"/>
</dbReference>
<evidence type="ECO:0000259" key="2">
    <source>
        <dbReference type="Pfam" id="PF00326"/>
    </source>
</evidence>
<dbReference type="SUPFAM" id="SSF53474">
    <property type="entry name" value="alpha/beta-Hydrolases"/>
    <property type="match status" value="1"/>
</dbReference>
<proteinExistence type="predicted"/>
<feature type="chain" id="PRO_5020677393" evidence="1">
    <location>
        <begin position="24"/>
        <end position="705"/>
    </location>
</feature>
<sequence>MKRAAAIGMVLPCLLLVVISSHAQKKNFTFEQIFKNGESNVTQQLPLVKGWADDTHFLLVQKEADGKSITTMVDVKTGKSVPYPNVDMGQLQPPVVVSGAINITVSPDKKWAAYTRKDNNLYVLQIDINKETQLTTDGSSTILNGYASWVYYEEILGRATRYKAFWWSADSKRICFMRFDESQVPVFPIYVADGQHGYLENTRYPKAGDKNPEVKIGIVSINPGETVWADFNAKDDQYFGTPVWSPDGQLWVQWMNRKQNNLKFYNIDLTNGSKKEVYDENQPTWIDLDESERITFLSAGKGCIVKSDRDGWENLYHYDNNGQLKNAITAGNFWGTSIIKIDEKAGVVYFRARKENSARFDLYKAGLNGKGLTRLSFGDFSHDIVSVSPNGNYFITAYSNLNTPPAMALVDAKKGQIVREVANSKGANFGDFNLPKNDLKYVPSADGLFSLPVVITYPINFDPTKKYPVLISIYGGPNAGTVYDRWRPAVSPTQWWAQEGMIQVSFDNRSSGHFGKKGLNYIFRQLGKYEIEDYMACGRWLKKQPWVDSNKLCITGGSFGGYMTCMALTYGADVFPYGIANSSVTDWQFYDTHYTERFMNTPQDNPEGYKSTSVLTYADKYKGLLRIVHGTSDDNVHMQNSIVLINKLEDLKKHFEFMAYPGERHGFMGAKGVHSRYEAYKFYYQNLLEKPMPAIFWAPEAQRGF</sequence>
<feature type="domain" description="Dipeptidylpeptidase IV N-terminal" evidence="3">
    <location>
        <begin position="90"/>
        <end position="405"/>
    </location>
</feature>
<dbReference type="InterPro" id="IPR002469">
    <property type="entry name" value="Peptidase_S9B_N"/>
</dbReference>
<evidence type="ECO:0000256" key="1">
    <source>
        <dbReference type="SAM" id="SignalP"/>
    </source>
</evidence>
<feature type="signal peptide" evidence="1">
    <location>
        <begin position="1"/>
        <end position="23"/>
    </location>
</feature>
<organism evidence="4 5">
    <name type="scientific">Niastella caeni</name>
    <dbReference type="NCBI Taxonomy" id="2569763"/>
    <lineage>
        <taxon>Bacteria</taxon>
        <taxon>Pseudomonadati</taxon>
        <taxon>Bacteroidota</taxon>
        <taxon>Chitinophagia</taxon>
        <taxon>Chitinophagales</taxon>
        <taxon>Chitinophagaceae</taxon>
        <taxon>Niastella</taxon>
    </lineage>
</organism>
<dbReference type="Pfam" id="PF00326">
    <property type="entry name" value="Peptidase_S9"/>
    <property type="match status" value="1"/>
</dbReference>
<comment type="caution">
    <text evidence="4">The sequence shown here is derived from an EMBL/GenBank/DDBJ whole genome shotgun (WGS) entry which is preliminary data.</text>
</comment>
<dbReference type="GO" id="GO:0006508">
    <property type="term" value="P:proteolysis"/>
    <property type="evidence" value="ECO:0007669"/>
    <property type="project" value="InterPro"/>
</dbReference>
<evidence type="ECO:0000259" key="3">
    <source>
        <dbReference type="Pfam" id="PF00930"/>
    </source>
</evidence>
<keyword evidence="1" id="KW-0732">Signal</keyword>
<keyword evidence="5" id="KW-1185">Reference proteome</keyword>
<dbReference type="InterPro" id="IPR029058">
    <property type="entry name" value="AB_hydrolase_fold"/>
</dbReference>
<dbReference type="GO" id="GO:0008239">
    <property type="term" value="F:dipeptidyl-peptidase activity"/>
    <property type="evidence" value="ECO:0007669"/>
    <property type="project" value="TreeGrafter"/>
</dbReference>
<evidence type="ECO:0000313" key="4">
    <source>
        <dbReference type="EMBL" id="THU37255.1"/>
    </source>
</evidence>
<dbReference type="AlphaFoldDB" id="A0A4S8HPR0"/>
<gene>
    <name evidence="4" type="ORF">FAM09_20120</name>
</gene>
<feature type="domain" description="Peptidase S9 prolyl oligopeptidase catalytic" evidence="2">
    <location>
        <begin position="493"/>
        <end position="686"/>
    </location>
</feature>
<dbReference type="Gene3D" id="3.40.50.1820">
    <property type="entry name" value="alpha/beta hydrolase"/>
    <property type="match status" value="1"/>
</dbReference>